<dbReference type="AlphaFoldDB" id="A0A9X1VE31"/>
<gene>
    <name evidence="3" type="ORF">MON38_06115</name>
</gene>
<feature type="signal peptide" evidence="1">
    <location>
        <begin position="1"/>
        <end position="22"/>
    </location>
</feature>
<organism evidence="3 4">
    <name type="scientific">Hymenobacter cyanobacteriorum</name>
    <dbReference type="NCBI Taxonomy" id="2926463"/>
    <lineage>
        <taxon>Bacteria</taxon>
        <taxon>Pseudomonadati</taxon>
        <taxon>Bacteroidota</taxon>
        <taxon>Cytophagia</taxon>
        <taxon>Cytophagales</taxon>
        <taxon>Hymenobacteraceae</taxon>
        <taxon>Hymenobacter</taxon>
    </lineage>
</organism>
<name>A0A9X1VE31_9BACT</name>
<keyword evidence="4" id="KW-1185">Reference proteome</keyword>
<protein>
    <submittedName>
        <fullName evidence="3">T9SS type A sorting domain-containing protein</fullName>
    </submittedName>
</protein>
<dbReference type="RefSeq" id="WP_241935269.1">
    <property type="nucleotide sequence ID" value="NZ_JALBGC010000002.1"/>
</dbReference>
<keyword evidence="1" id="KW-0732">Signal</keyword>
<evidence type="ECO:0000313" key="3">
    <source>
        <dbReference type="EMBL" id="MCI1186987.1"/>
    </source>
</evidence>
<accession>A0A9X1VE31</accession>
<dbReference type="Proteomes" id="UP001139193">
    <property type="component" value="Unassembled WGS sequence"/>
</dbReference>
<sequence length="371" mass="38601">MKKHFTLSALAALALSSLSAQAQFTVDGTLSTAEVGTGLGKYQLLGTYSGTHSVNDRGLKAIYMGTTATTLNIMVVASPEQTSYSSVVLYLDTPNKTGVAAGTRLPGGDDTSSQLRHRPTLDMPADFGFRVTVSPLTSTDLNSYHSKEDLTVALNTAGRAPDKYLGPTDKQGTSLNITDATTNFVGAKTAFKTGSAGSVTANTTTGWEMEFPLSSLGGAATGSLFRVMAAYVADNGDFYSDVLPQIAGQTTDLGTDPNFSTIARSQSFTYQVGSGPLASRAATAEALAATTYPNPLTSASQLSYTIASGTQPVSVEVYNALGQRVLNLLNADQAAGPHTAALAPLQKLAAGNYLVKLQVGDQLTSRRVVVE</sequence>
<proteinExistence type="predicted"/>
<dbReference type="NCBIfam" id="TIGR04183">
    <property type="entry name" value="Por_Secre_tail"/>
    <property type="match status" value="1"/>
</dbReference>
<dbReference type="Pfam" id="PF18962">
    <property type="entry name" value="Por_Secre_tail"/>
    <property type="match status" value="1"/>
</dbReference>
<evidence type="ECO:0000259" key="2">
    <source>
        <dbReference type="Pfam" id="PF18962"/>
    </source>
</evidence>
<reference evidence="3" key="1">
    <citation type="submission" date="2022-03" db="EMBL/GenBank/DDBJ databases">
        <title>Bacterial whole genome sequence for Hymenobacter sp. DH14.</title>
        <authorList>
            <person name="Le V."/>
        </authorList>
    </citation>
    <scope>NUCLEOTIDE SEQUENCE</scope>
    <source>
        <strain evidence="3">DH14</strain>
    </source>
</reference>
<dbReference type="EMBL" id="JALBGC010000002">
    <property type="protein sequence ID" value="MCI1186987.1"/>
    <property type="molecule type" value="Genomic_DNA"/>
</dbReference>
<feature type="domain" description="Secretion system C-terminal sorting" evidence="2">
    <location>
        <begin position="292"/>
        <end position="370"/>
    </location>
</feature>
<evidence type="ECO:0000256" key="1">
    <source>
        <dbReference type="SAM" id="SignalP"/>
    </source>
</evidence>
<evidence type="ECO:0000313" key="4">
    <source>
        <dbReference type="Proteomes" id="UP001139193"/>
    </source>
</evidence>
<feature type="chain" id="PRO_5040881379" evidence="1">
    <location>
        <begin position="23"/>
        <end position="371"/>
    </location>
</feature>
<comment type="caution">
    <text evidence="3">The sequence shown here is derived from an EMBL/GenBank/DDBJ whole genome shotgun (WGS) entry which is preliminary data.</text>
</comment>
<dbReference type="InterPro" id="IPR026444">
    <property type="entry name" value="Secre_tail"/>
</dbReference>